<dbReference type="EMBL" id="KF900453">
    <property type="protein sequence ID" value="AIE95458.1"/>
    <property type="molecule type" value="Genomic_DNA"/>
</dbReference>
<dbReference type="GO" id="GO:0006233">
    <property type="term" value="P:dTDP biosynthetic process"/>
    <property type="evidence" value="ECO:0007669"/>
    <property type="project" value="InterPro"/>
</dbReference>
<dbReference type="EC" id="2.7.4.9" evidence="2 11"/>
<organism evidence="13">
    <name type="scientific">uncultured marine group II/III euryarchaeote AD1000_66_E09</name>
    <dbReference type="NCBI Taxonomy" id="1457798"/>
    <lineage>
        <taxon>Archaea</taxon>
        <taxon>Methanobacteriati</taxon>
        <taxon>Methanobacteriota</taxon>
        <taxon>environmental samples</taxon>
    </lineage>
</organism>
<reference evidence="13" key="1">
    <citation type="journal article" date="2014" name="Genome Biol. Evol.">
        <title>Pangenome evidence for extensive interdomain horizontal transfer affecting lineage core and shell genes in uncultured planktonic thaumarchaeota and euryarchaeota.</title>
        <authorList>
            <person name="Deschamps P."/>
            <person name="Zivanovic Y."/>
            <person name="Moreira D."/>
            <person name="Rodriguez-Valera F."/>
            <person name="Lopez-Garcia P."/>
        </authorList>
    </citation>
    <scope>NUCLEOTIDE SEQUENCE</scope>
</reference>
<evidence type="ECO:0000313" key="13">
    <source>
        <dbReference type="EMBL" id="AIE95458.1"/>
    </source>
</evidence>
<sequence>MNLFISIEGGEGSGKSTLSLAIYKHLSKQGIDVISTFEPGGTSLGQTLRSQLFASHKSELESISAWSETFLFLADRTHHTETIIRPALNQGKVVLCDRFTDSTIAYQGYGRGLDRNLIQCLNDLATQGLTPNLTIFLDLDAVKGLARTKMQTEDRISEETLSFHERVVSGYRQLAKEHPQRIHRVDATQPQKEVLTLALTLVESHLANAKDETANTTQ</sequence>
<dbReference type="AlphaFoldDB" id="A0A075FVW7"/>
<evidence type="ECO:0000256" key="8">
    <source>
        <dbReference type="ARBA" id="ARBA00022840"/>
    </source>
</evidence>
<gene>
    <name evidence="11 13" type="primary">tmk</name>
</gene>
<dbReference type="HAMAP" id="MF_00165">
    <property type="entry name" value="Thymidylate_kinase"/>
    <property type="match status" value="1"/>
</dbReference>
<keyword evidence="5 11" id="KW-0545">Nucleotide biosynthesis</keyword>
<evidence type="ECO:0000256" key="4">
    <source>
        <dbReference type="ARBA" id="ARBA00022679"/>
    </source>
</evidence>
<dbReference type="InterPro" id="IPR039430">
    <property type="entry name" value="Thymidylate_kin-like_dom"/>
</dbReference>
<dbReference type="Gene3D" id="3.40.50.300">
    <property type="entry name" value="P-loop containing nucleotide triphosphate hydrolases"/>
    <property type="match status" value="1"/>
</dbReference>
<dbReference type="GO" id="GO:0006235">
    <property type="term" value="P:dTTP biosynthetic process"/>
    <property type="evidence" value="ECO:0007669"/>
    <property type="project" value="UniProtKB-UniRule"/>
</dbReference>
<dbReference type="InterPro" id="IPR018095">
    <property type="entry name" value="Thymidylate_kin_CS"/>
</dbReference>
<comment type="catalytic activity">
    <reaction evidence="10 11">
        <text>dTMP + ATP = dTDP + ADP</text>
        <dbReference type="Rhea" id="RHEA:13517"/>
        <dbReference type="ChEBI" id="CHEBI:30616"/>
        <dbReference type="ChEBI" id="CHEBI:58369"/>
        <dbReference type="ChEBI" id="CHEBI:63528"/>
        <dbReference type="ChEBI" id="CHEBI:456216"/>
        <dbReference type="EC" id="2.7.4.9"/>
    </reaction>
</comment>
<evidence type="ECO:0000256" key="7">
    <source>
        <dbReference type="ARBA" id="ARBA00022777"/>
    </source>
</evidence>
<comment type="similarity">
    <text evidence="1 11">Belongs to the thymidylate kinase family.</text>
</comment>
<dbReference type="Pfam" id="PF02223">
    <property type="entry name" value="Thymidylate_kin"/>
    <property type="match status" value="1"/>
</dbReference>
<evidence type="ECO:0000259" key="12">
    <source>
        <dbReference type="Pfam" id="PF02223"/>
    </source>
</evidence>
<keyword evidence="4 11" id="KW-0808">Transferase</keyword>
<accession>A0A075FVW7</accession>
<evidence type="ECO:0000256" key="9">
    <source>
        <dbReference type="ARBA" id="ARBA00029962"/>
    </source>
</evidence>
<dbReference type="GO" id="GO:0006227">
    <property type="term" value="P:dUDP biosynthetic process"/>
    <property type="evidence" value="ECO:0007669"/>
    <property type="project" value="TreeGrafter"/>
</dbReference>
<dbReference type="GO" id="GO:0004798">
    <property type="term" value="F:dTMP kinase activity"/>
    <property type="evidence" value="ECO:0007669"/>
    <property type="project" value="UniProtKB-UniRule"/>
</dbReference>
<dbReference type="InterPro" id="IPR018094">
    <property type="entry name" value="Thymidylate_kinase"/>
</dbReference>
<keyword evidence="8 11" id="KW-0067">ATP-binding</keyword>
<name>A0A075FVW7_9EURY</name>
<dbReference type="GO" id="GO:0005524">
    <property type="term" value="F:ATP binding"/>
    <property type="evidence" value="ECO:0007669"/>
    <property type="project" value="UniProtKB-UniRule"/>
</dbReference>
<keyword evidence="6 11" id="KW-0547">Nucleotide-binding</keyword>
<feature type="domain" description="Thymidylate kinase-like" evidence="12">
    <location>
        <begin position="7"/>
        <end position="194"/>
    </location>
</feature>
<evidence type="ECO:0000256" key="6">
    <source>
        <dbReference type="ARBA" id="ARBA00022741"/>
    </source>
</evidence>
<dbReference type="InterPro" id="IPR027417">
    <property type="entry name" value="P-loop_NTPase"/>
</dbReference>
<feature type="binding site" evidence="11">
    <location>
        <begin position="9"/>
        <end position="16"/>
    </location>
    <ligand>
        <name>ATP</name>
        <dbReference type="ChEBI" id="CHEBI:30616"/>
    </ligand>
</feature>
<dbReference type="GO" id="GO:0005829">
    <property type="term" value="C:cytosol"/>
    <property type="evidence" value="ECO:0007669"/>
    <property type="project" value="TreeGrafter"/>
</dbReference>
<dbReference type="PANTHER" id="PTHR10344">
    <property type="entry name" value="THYMIDYLATE KINASE"/>
    <property type="match status" value="1"/>
</dbReference>
<keyword evidence="7 11" id="KW-0418">Kinase</keyword>
<evidence type="ECO:0000256" key="2">
    <source>
        <dbReference type="ARBA" id="ARBA00012980"/>
    </source>
</evidence>
<dbReference type="PANTHER" id="PTHR10344:SF4">
    <property type="entry name" value="UMP-CMP KINASE 2, MITOCHONDRIAL"/>
    <property type="match status" value="1"/>
</dbReference>
<evidence type="ECO:0000256" key="11">
    <source>
        <dbReference type="HAMAP-Rule" id="MF_00165"/>
    </source>
</evidence>
<proteinExistence type="inferred from homology"/>
<evidence type="ECO:0000256" key="10">
    <source>
        <dbReference type="ARBA" id="ARBA00048743"/>
    </source>
</evidence>
<evidence type="ECO:0000256" key="5">
    <source>
        <dbReference type="ARBA" id="ARBA00022727"/>
    </source>
</evidence>
<protein>
    <recommendedName>
        <fullName evidence="3 11">Probable thymidylate kinase</fullName>
        <ecNumber evidence="2 11">2.7.4.9</ecNumber>
    </recommendedName>
    <alternativeName>
        <fullName evidence="9 11">dTMP kinase</fullName>
    </alternativeName>
</protein>
<dbReference type="SUPFAM" id="SSF52540">
    <property type="entry name" value="P-loop containing nucleoside triphosphate hydrolases"/>
    <property type="match status" value="1"/>
</dbReference>
<dbReference type="FunFam" id="3.40.50.300:FF:000225">
    <property type="entry name" value="Thymidylate kinase"/>
    <property type="match status" value="1"/>
</dbReference>
<evidence type="ECO:0000256" key="1">
    <source>
        <dbReference type="ARBA" id="ARBA00009776"/>
    </source>
</evidence>
<dbReference type="CDD" id="cd01672">
    <property type="entry name" value="TMPK"/>
    <property type="match status" value="1"/>
</dbReference>
<evidence type="ECO:0000256" key="3">
    <source>
        <dbReference type="ARBA" id="ARBA00013355"/>
    </source>
</evidence>
<dbReference type="PROSITE" id="PS01331">
    <property type="entry name" value="THYMIDYLATE_KINASE"/>
    <property type="match status" value="1"/>
</dbReference>
<dbReference type="NCBIfam" id="TIGR00041">
    <property type="entry name" value="DTMP_kinase"/>
    <property type="match status" value="1"/>
</dbReference>